<evidence type="ECO:0000259" key="1">
    <source>
        <dbReference type="PROSITE" id="PS50943"/>
    </source>
</evidence>
<accession>A0AAW8M5A9</accession>
<dbReference type="Gene3D" id="1.10.260.40">
    <property type="entry name" value="lambda repressor-like DNA-binding domains"/>
    <property type="match status" value="1"/>
</dbReference>
<dbReference type="AlphaFoldDB" id="A0AAW8M5A9"/>
<evidence type="ECO:0000313" key="3">
    <source>
        <dbReference type="Proteomes" id="UP001252613"/>
    </source>
</evidence>
<dbReference type="Proteomes" id="UP001252613">
    <property type="component" value="Unassembled WGS sequence"/>
</dbReference>
<dbReference type="InterPro" id="IPR010982">
    <property type="entry name" value="Lambda_DNA-bd_dom_sf"/>
</dbReference>
<dbReference type="Pfam" id="PF01381">
    <property type="entry name" value="HTH_3"/>
    <property type="match status" value="1"/>
</dbReference>
<proteinExistence type="predicted"/>
<sequence length="116" mass="12760">MNKKMHISDGVGERLREERERLGLNQTEFGALGSVSRGTQKAYELGTNSPDIRYLASLEKAGVDTAYVLSGRRELLSEGGLTAVESRILENYRSLSESDQASVERLTTALAVMPKK</sequence>
<dbReference type="SMART" id="SM00530">
    <property type="entry name" value="HTH_XRE"/>
    <property type="match status" value="1"/>
</dbReference>
<dbReference type="PROSITE" id="PS50943">
    <property type="entry name" value="HTH_CROC1"/>
    <property type="match status" value="1"/>
</dbReference>
<name>A0AAW8M5A9_9PSED</name>
<dbReference type="InterPro" id="IPR001387">
    <property type="entry name" value="Cro/C1-type_HTH"/>
</dbReference>
<dbReference type="EMBL" id="JAVDVC010000001">
    <property type="protein sequence ID" value="MDR6956588.1"/>
    <property type="molecule type" value="Genomic_DNA"/>
</dbReference>
<comment type="caution">
    <text evidence="2">The sequence shown here is derived from an EMBL/GenBank/DDBJ whole genome shotgun (WGS) entry which is preliminary data.</text>
</comment>
<organism evidence="2 3">
    <name type="scientific">Pseudomonas brassicacearum</name>
    <dbReference type="NCBI Taxonomy" id="930166"/>
    <lineage>
        <taxon>Bacteria</taxon>
        <taxon>Pseudomonadati</taxon>
        <taxon>Pseudomonadota</taxon>
        <taxon>Gammaproteobacteria</taxon>
        <taxon>Pseudomonadales</taxon>
        <taxon>Pseudomonadaceae</taxon>
        <taxon>Pseudomonas</taxon>
    </lineage>
</organism>
<protein>
    <submittedName>
        <fullName evidence="2">Transcriptional regulator with XRE-family HTH domain</fullName>
    </submittedName>
</protein>
<feature type="domain" description="HTH cro/C1-type" evidence="1">
    <location>
        <begin position="15"/>
        <end position="68"/>
    </location>
</feature>
<evidence type="ECO:0000313" key="2">
    <source>
        <dbReference type="EMBL" id="MDR6956588.1"/>
    </source>
</evidence>
<reference evidence="2" key="1">
    <citation type="submission" date="2023-07" db="EMBL/GenBank/DDBJ databases">
        <title>Sorghum-associated microbial communities from plants grown in Nebraska, USA.</title>
        <authorList>
            <person name="Schachtman D."/>
        </authorList>
    </citation>
    <scope>NUCLEOTIDE SEQUENCE</scope>
    <source>
        <strain evidence="2">3432</strain>
    </source>
</reference>
<dbReference type="SUPFAM" id="SSF47413">
    <property type="entry name" value="lambda repressor-like DNA-binding domains"/>
    <property type="match status" value="1"/>
</dbReference>
<dbReference type="GO" id="GO:0003677">
    <property type="term" value="F:DNA binding"/>
    <property type="evidence" value="ECO:0007669"/>
    <property type="project" value="InterPro"/>
</dbReference>
<gene>
    <name evidence="2" type="ORF">J2W43_000551</name>
</gene>